<reference evidence="2 3" key="1">
    <citation type="submission" date="2019-12" db="EMBL/GenBank/DDBJ databases">
        <title>Comparative genomics gives insights into the taxonomy of the Azoarcus-Aromatoleum group and reveals separate origins of nif in the plant-associated Azoarcus and non-plant-associated Aromatoleum sub-groups.</title>
        <authorList>
            <person name="Lafos M."/>
            <person name="Maluk M."/>
            <person name="Batista M."/>
            <person name="Junghare M."/>
            <person name="Carmona M."/>
            <person name="Faoro H."/>
            <person name="Cruz L.M."/>
            <person name="Battistoni F."/>
            <person name="De Souza E."/>
            <person name="Pedrosa F."/>
            <person name="Chen W.-M."/>
            <person name="Poole P.S."/>
            <person name="Dixon R.A."/>
            <person name="James E.K."/>
        </authorList>
    </citation>
    <scope>NUCLEOTIDE SEQUENCE [LARGE SCALE GENOMIC DNA]</scope>
    <source>
        <strain evidence="2 3">Td21</strain>
    </source>
</reference>
<keyword evidence="1" id="KW-0472">Membrane</keyword>
<protein>
    <recommendedName>
        <fullName evidence="4">Type II secretion system (T2SS), protein M subtype b</fullName>
    </recommendedName>
</protein>
<dbReference type="Pfam" id="PF10741">
    <property type="entry name" value="T2SSM_b"/>
    <property type="match status" value="1"/>
</dbReference>
<evidence type="ECO:0000256" key="1">
    <source>
        <dbReference type="SAM" id="Phobius"/>
    </source>
</evidence>
<proteinExistence type="predicted"/>
<evidence type="ECO:0008006" key="4">
    <source>
        <dbReference type="Google" id="ProtNLM"/>
    </source>
</evidence>
<evidence type="ECO:0000313" key="2">
    <source>
        <dbReference type="EMBL" id="NMG45245.1"/>
    </source>
</evidence>
<organism evidence="2 3">
    <name type="scientific">Aromatoleum toluvorans</name>
    <dbReference type="NCBI Taxonomy" id="92002"/>
    <lineage>
        <taxon>Bacteria</taxon>
        <taxon>Pseudomonadati</taxon>
        <taxon>Pseudomonadota</taxon>
        <taxon>Betaproteobacteria</taxon>
        <taxon>Rhodocyclales</taxon>
        <taxon>Rhodocyclaceae</taxon>
        <taxon>Aromatoleum</taxon>
    </lineage>
</organism>
<dbReference type="InterPro" id="IPR034756">
    <property type="entry name" value="T2SSM_b"/>
</dbReference>
<keyword evidence="1" id="KW-0812">Transmembrane</keyword>
<dbReference type="EMBL" id="WTVN01000027">
    <property type="protein sequence ID" value="NMG45245.1"/>
    <property type="molecule type" value="Genomic_DNA"/>
</dbReference>
<keyword evidence="3" id="KW-1185">Reference proteome</keyword>
<keyword evidence="1" id="KW-1133">Transmembrane helix</keyword>
<feature type="transmembrane region" description="Helical" evidence="1">
    <location>
        <begin position="32"/>
        <end position="52"/>
    </location>
</feature>
<comment type="caution">
    <text evidence="2">The sequence shown here is derived from an EMBL/GenBank/DDBJ whole genome shotgun (WGS) entry which is preliminary data.</text>
</comment>
<evidence type="ECO:0000313" key="3">
    <source>
        <dbReference type="Proteomes" id="UP000623795"/>
    </source>
</evidence>
<sequence length="195" mass="20739">MFATDKAPRAAARDRSGVVLVKEYAGRFAMNAGLPGALGVFLLVAAVLGAYVGQVVNDGRAAALDEERLRLARSASAPAAGPDERAQLAAFLERFPPATALPESLRRLNEHAAAHGINLQRTDYNSSAVAGTSLTQVSLAIPVQADADAIYAWLGALLREMPEIALDSVSLKRDSTETARVEAEIRLQLYLRGRS</sequence>
<name>A0ABX1Q430_9RHOO</name>
<dbReference type="RefSeq" id="WP_169257087.1">
    <property type="nucleotide sequence ID" value="NZ_WTVN01000027.1"/>
</dbReference>
<accession>A0ABX1Q430</accession>
<gene>
    <name evidence="2" type="ORF">GPA22_16125</name>
</gene>
<dbReference type="Proteomes" id="UP000623795">
    <property type="component" value="Unassembled WGS sequence"/>
</dbReference>